<evidence type="ECO:0000256" key="1">
    <source>
        <dbReference type="ARBA" id="ARBA00004604"/>
    </source>
</evidence>
<evidence type="ECO:0000256" key="6">
    <source>
        <dbReference type="ARBA" id="ARBA00022840"/>
    </source>
</evidence>
<feature type="compositionally biased region" description="Basic and acidic residues" evidence="11">
    <location>
        <begin position="4363"/>
        <end position="4375"/>
    </location>
</feature>
<feature type="compositionally biased region" description="Low complexity" evidence="11">
    <location>
        <begin position="4376"/>
        <end position="4388"/>
    </location>
</feature>
<feature type="compositionally biased region" description="Gly residues" evidence="11">
    <location>
        <begin position="3911"/>
        <end position="3928"/>
    </location>
</feature>
<keyword evidence="10" id="KW-0175">Coiled coil</keyword>
<dbReference type="InterPro" id="IPR027417">
    <property type="entry name" value="P-loop_NTPase"/>
</dbReference>
<dbReference type="InterPro" id="IPR048617">
    <property type="entry name" value="MDN1_AAA_lid_4"/>
</dbReference>
<dbReference type="PROSITE" id="PS50234">
    <property type="entry name" value="VWFA"/>
    <property type="match status" value="1"/>
</dbReference>
<feature type="compositionally biased region" description="Acidic residues" evidence="11">
    <location>
        <begin position="4076"/>
        <end position="4110"/>
    </location>
</feature>
<evidence type="ECO:0000256" key="3">
    <source>
        <dbReference type="ARBA" id="ARBA00007188"/>
    </source>
</evidence>
<evidence type="ECO:0000256" key="5">
    <source>
        <dbReference type="ARBA" id="ARBA00022741"/>
    </source>
</evidence>
<feature type="compositionally biased region" description="Basic and acidic residues" evidence="11">
    <location>
        <begin position="4417"/>
        <end position="4426"/>
    </location>
</feature>
<dbReference type="GO" id="GO:0005654">
    <property type="term" value="C:nucleoplasm"/>
    <property type="evidence" value="ECO:0007669"/>
    <property type="project" value="UniProtKB-SubCell"/>
</dbReference>
<evidence type="ECO:0000256" key="4">
    <source>
        <dbReference type="ARBA" id="ARBA00017143"/>
    </source>
</evidence>
<dbReference type="SUPFAM" id="SSF53300">
    <property type="entry name" value="vWA-like"/>
    <property type="match status" value="1"/>
</dbReference>
<feature type="compositionally biased region" description="Acidic residues" evidence="11">
    <location>
        <begin position="4405"/>
        <end position="4416"/>
    </location>
</feature>
<organism evidence="13 14">
    <name type="scientific">Malassezia cuniculi</name>
    <dbReference type="NCBI Taxonomy" id="948313"/>
    <lineage>
        <taxon>Eukaryota</taxon>
        <taxon>Fungi</taxon>
        <taxon>Dikarya</taxon>
        <taxon>Basidiomycota</taxon>
        <taxon>Ustilaginomycotina</taxon>
        <taxon>Malasseziomycetes</taxon>
        <taxon>Malasseziales</taxon>
        <taxon>Malasseziaceae</taxon>
        <taxon>Malassezia</taxon>
    </lineage>
</organism>
<dbReference type="PROSITE" id="PS00675">
    <property type="entry name" value="SIGMA54_INTERACT_1"/>
    <property type="match status" value="2"/>
</dbReference>
<evidence type="ECO:0000256" key="10">
    <source>
        <dbReference type="SAM" id="Coils"/>
    </source>
</evidence>
<feature type="compositionally biased region" description="Acidic residues" evidence="11">
    <location>
        <begin position="4122"/>
        <end position="4182"/>
    </location>
</feature>
<dbReference type="GO" id="GO:0005730">
    <property type="term" value="C:nucleolus"/>
    <property type="evidence" value="ECO:0007669"/>
    <property type="project" value="UniProtKB-SubCell"/>
</dbReference>
<name>A0AAF0ESU2_9BASI</name>
<comment type="function">
    <text evidence="9">Nuclear chaperone required for maturation and nuclear export of pre-60S ribosome subunits.</text>
</comment>
<evidence type="ECO:0000256" key="7">
    <source>
        <dbReference type="ARBA" id="ARBA00023186"/>
    </source>
</evidence>
<dbReference type="PANTHER" id="PTHR48103">
    <property type="entry name" value="MIDASIN-RELATED"/>
    <property type="match status" value="1"/>
</dbReference>
<evidence type="ECO:0000259" key="12">
    <source>
        <dbReference type="PROSITE" id="PS50234"/>
    </source>
</evidence>
<dbReference type="GO" id="GO:0000055">
    <property type="term" value="P:ribosomal large subunit export from nucleus"/>
    <property type="evidence" value="ECO:0007669"/>
    <property type="project" value="TreeGrafter"/>
</dbReference>
<dbReference type="Pfam" id="PF07728">
    <property type="entry name" value="AAA_5"/>
    <property type="match status" value="8"/>
</dbReference>
<dbReference type="PIRSF" id="PIRSF010340">
    <property type="entry name" value="Midasin"/>
    <property type="match status" value="1"/>
</dbReference>
<accession>A0AAF0ESU2</accession>
<dbReference type="GO" id="GO:0016887">
    <property type="term" value="F:ATP hydrolysis activity"/>
    <property type="evidence" value="ECO:0007669"/>
    <property type="project" value="InterPro"/>
</dbReference>
<dbReference type="InterPro" id="IPR002035">
    <property type="entry name" value="VWF_A"/>
</dbReference>
<keyword evidence="7 9" id="KW-0143">Chaperone</keyword>
<dbReference type="GO" id="GO:0005524">
    <property type="term" value="F:ATP binding"/>
    <property type="evidence" value="ECO:0007669"/>
    <property type="project" value="UniProtKB-KW"/>
</dbReference>
<feature type="coiled-coil region" evidence="10">
    <location>
        <begin position="4444"/>
        <end position="4478"/>
    </location>
</feature>
<dbReference type="SMART" id="SM00382">
    <property type="entry name" value="AAA"/>
    <property type="match status" value="6"/>
</dbReference>
<dbReference type="SUPFAM" id="SSF52540">
    <property type="entry name" value="P-loop containing nucleoside triphosphate hydrolases"/>
    <property type="match status" value="6"/>
</dbReference>
<dbReference type="Pfam" id="PF21108">
    <property type="entry name" value="MDN1_4th"/>
    <property type="match status" value="1"/>
</dbReference>
<dbReference type="GO" id="GO:0000027">
    <property type="term" value="P:ribosomal large subunit assembly"/>
    <property type="evidence" value="ECO:0007669"/>
    <property type="project" value="InterPro"/>
</dbReference>
<keyword evidence="14" id="KW-1185">Reference proteome</keyword>
<feature type="compositionally biased region" description="Acidic residues" evidence="11">
    <location>
        <begin position="4190"/>
        <end position="4206"/>
    </location>
</feature>
<dbReference type="InterPro" id="IPR019793">
    <property type="entry name" value="Peroxidases_heam-ligand_BS"/>
</dbReference>
<keyword evidence="5 9" id="KW-0547">Nucleotide-binding</keyword>
<dbReference type="InterPro" id="IPR041190">
    <property type="entry name" value="Midasin_AAA_lid_5"/>
</dbReference>
<evidence type="ECO:0000256" key="11">
    <source>
        <dbReference type="SAM" id="MobiDB-lite"/>
    </source>
</evidence>
<feature type="compositionally biased region" description="Acidic residues" evidence="11">
    <location>
        <begin position="3937"/>
        <end position="3955"/>
    </location>
</feature>
<gene>
    <name evidence="13" type="ORF">MCUN1_000578</name>
</gene>
<evidence type="ECO:0000313" key="14">
    <source>
        <dbReference type="Proteomes" id="UP001219933"/>
    </source>
</evidence>
<dbReference type="InterPro" id="IPR040848">
    <property type="entry name" value="AAA_lid_7"/>
</dbReference>
<feature type="compositionally biased region" description="Basic and acidic residues" evidence="11">
    <location>
        <begin position="4032"/>
        <end position="4045"/>
    </location>
</feature>
<comment type="subcellular location">
    <subcellularLocation>
        <location evidence="1">Nucleus</location>
        <location evidence="1">Nucleolus</location>
    </subcellularLocation>
    <subcellularLocation>
        <location evidence="2">Nucleus</location>
        <location evidence="2">Nucleoplasm</location>
    </subcellularLocation>
</comment>
<evidence type="ECO:0000256" key="2">
    <source>
        <dbReference type="ARBA" id="ARBA00004642"/>
    </source>
</evidence>
<dbReference type="InterPro" id="IPR025662">
    <property type="entry name" value="Sigma_54_int_dom_ATP-bd_1"/>
</dbReference>
<evidence type="ECO:0000256" key="9">
    <source>
        <dbReference type="PIRNR" id="PIRNR010340"/>
    </source>
</evidence>
<dbReference type="CDD" id="cd00009">
    <property type="entry name" value="AAA"/>
    <property type="match status" value="1"/>
</dbReference>
<dbReference type="PROSITE" id="PS00435">
    <property type="entry name" value="PEROXIDASE_1"/>
    <property type="match status" value="1"/>
</dbReference>
<keyword evidence="6 9" id="KW-0067">ATP-binding</keyword>
<evidence type="ECO:0000313" key="13">
    <source>
        <dbReference type="EMBL" id="WFD33761.1"/>
    </source>
</evidence>
<dbReference type="InterPro" id="IPR003593">
    <property type="entry name" value="AAA+_ATPase"/>
</dbReference>
<dbReference type="InterPro" id="IPR012099">
    <property type="entry name" value="Midasin"/>
</dbReference>
<feature type="compositionally biased region" description="Low complexity" evidence="11">
    <location>
        <begin position="4252"/>
        <end position="4280"/>
    </location>
</feature>
<protein>
    <recommendedName>
        <fullName evidence="4 9">Midasin</fullName>
    </recommendedName>
</protein>
<dbReference type="InterPro" id="IPR036465">
    <property type="entry name" value="vWFA_dom_sf"/>
</dbReference>
<dbReference type="GO" id="GO:0030687">
    <property type="term" value="C:preribosome, large subunit precursor"/>
    <property type="evidence" value="ECO:0007669"/>
    <property type="project" value="TreeGrafter"/>
</dbReference>
<feature type="domain" description="VWFA" evidence="12">
    <location>
        <begin position="4572"/>
        <end position="4785"/>
    </location>
</feature>
<dbReference type="EMBL" id="CP119877">
    <property type="protein sequence ID" value="WFD33761.1"/>
    <property type="molecule type" value="Genomic_DNA"/>
</dbReference>
<evidence type="ECO:0000256" key="8">
    <source>
        <dbReference type="ARBA" id="ARBA00023242"/>
    </source>
</evidence>
<dbReference type="FunFam" id="3.40.50.300:FF:001368">
    <property type="entry name" value="Midasin"/>
    <property type="match status" value="1"/>
</dbReference>
<dbReference type="Proteomes" id="UP001219933">
    <property type="component" value="Chromosome 1"/>
</dbReference>
<dbReference type="PANTHER" id="PTHR48103:SF2">
    <property type="entry name" value="MIDASIN"/>
    <property type="match status" value="1"/>
</dbReference>
<feature type="compositionally biased region" description="Acidic residues" evidence="11">
    <location>
        <begin position="4046"/>
        <end position="4058"/>
    </location>
</feature>
<feature type="compositionally biased region" description="Basic and acidic residues" evidence="11">
    <location>
        <begin position="4332"/>
        <end position="4341"/>
    </location>
</feature>
<keyword evidence="8 9" id="KW-0539">Nucleus</keyword>
<sequence>MDAVVAVDLRACAAALLPHVPPNAHANVLHIAADGHHCSAAAVLDAAAALLISHTEPVAAAFRGVLVDLVLRAGARYTQHEVLYAYARLVGAFEEAFEPIHDYIKQHYPHGVFDASEERLLAQYRLLRAAPSLAEGWSSAPLHALFSSGASPTARFLAIECFAMQEGLAESARSELVQKWIGDADAPIGECDAHLLSIYEDKRISALWSQEASRVSDAPLFPTFDELVTGTRVVGGVILYSHGGDLTDDSFVATSGASEALRQVALRHALRLPVLISGPPACGKTHLLEHLASNLRNRGGAPQVLSIQLGDQSGVDAKQLVGSFVSSTTKPGTFEWVEGALTRAVVSGMWVVLEDIDRASGDVLSVIAPLVEALGPTKRVGARPTLDLGARGSVTAGPGFALFATRTATSSARPRFLSANHWAEVHLPPPTRADLCEILSRRFPPLFALPRDELSSIVDAWNRVAELSSPSGTSHVSNRRITLRELIRWGARISRQPNLRSIFANPVVQEEVFLDGCDLFIASLPSEMHNMANQCANVLAAALHMDSDRASWALRERVPELAARESLHTGRVVLHRTPDAPSSLSRYALTKGTLAVIERVAAGVAGAEPLLLVGETGTGKTTLVQNLATLLGKQITVLNMSQQTESSDLLGAYKPVDPVRPASALHNTWTLLFERSFSLKRNAPFLDAERRALVKARWSRLVRLWEESARMAQTAREAIAAKGADPNIARKRRRTDEAYPTAAEWDEFITKVREFAALYTGKRNFVFSYVEGPLVHALRHGHWLLLDELNLAAPEALECLAPLLQSPTGSVVLAERGDVTPIPRHPEFRLFGCMNPATDVGKRDLPPPLRSRFTEVYVPSPDSDIEALVSIVAKYIGEATVGDQSVVLDVAEWYASVRSLAAKHELADGVNQRPHYSVRTLARALTFALAIAPDYGIRRALSEGLFMSFGTLLDTLGQARLKALISQHILSKSRDKRRAAPSFVPPAREGHVAVGPFWLRTGPLPPQPVDDYVCTPSVQAKLEALARPLVTRQSPVLIQGPTSAGKTSAVEYLARRTGHRFVRINNHEHTDVQEYLGSYASDASGQLVFSEGLLVTALRRGDWIVLDELNLAPTDVLEALNRLLDDNRELMIPETGEVIRPHPDFMLFATQNPPGAYAGRKMLSRAFRNRFVELHFGDVPQDELATILTRRCSVAPSYAERIVNVFVELQRRRETERVFDRHAFATLRDLFRWGARPVVGVQQLAETGYMLIAERARQASDRETVRRVLEDVMNVKINADSLYSLDEGTTAVAQLGKQLAERLVEAAGACNIVWTSAMRRLVVLSALSMMYKEPILLVGETGAGKTSVCDLLADAFGRALHSFNCHQNTDSADLLGGQRPLRDRATRKAQAEAEACEALDEADVDIPDDGDYMSALEGLNTPRAANARRMLSAASALFEWCDGPLVQAMRDGDAILLDEVSLADDSVLERLNSVLEPGRTLVLAEKAGAENLEITAADGFAVIATMNPGGDYGKKELSPALRNRFTEIWVPPVDLHRDRVAILAARLSPDLRSWIEPMLEFARWLDSQVGDGLGVRDLLAWAAFVEGTAEYLGGAHAFAHGAALVAIDGLGATAATAAIPPAALSQLRTRAYHKVNTLIAPAEFDPSDPKLFEISHMPDSLHVGPFSLPALGRCSSTYALNAHTTASNALRVLRAMAVGGRSVLLEGSPGAGKTSLVTALAALTGNSLTRINLSDQTELVDLFGAELPVPGGRAGEFEWRPAAFLRAMQRGEWVLLDEMNLASQTVLEGLNSCLDHRGSVYVAEIGRTFAKHPDFRLFAAQNPHHQGGARKGLPRSLLNRFSKVWVTELTDEDALAIGASLYPSLPREALAAMVHFNGELQRAAAAPDTFAQAGAPWEFNLRDVLRWLALVHSQAGASAVGDALEHVVGLYLLRFRSAADREKAAALAEQCLGRKIDPVAQWAMHAGAALIGHSVLGRGQICPQRCTALLPNQLALLSAMADSVRMGWLTIVCGPGGSGKTSMVRLLADIAGVPLEELRLSSASDTMDVLGSFEQRDPAVTRAAVLREAEEAADAAVRAAAHGQSDISALVQARANLHGDAASEALAFLEGHVDGAHAAALRAAREHIASTQDASAGTFEWVDGPLVRAARRGAWLLLDDANLCSASVLDRLNSLFESPPSLALSERGMVNGEVPQLEPHPAFRVFMVLDPRHGELSRAMRNRGMELFIDAKADPPIRGPDSQGTPIERAVAAHAARRGMDIARGVSSSCDLRDASLSNARFILGEQQSEELFVYAAQTLSQSEMQLILRAMPGAAAVFGAAATAAAPLVAARNAHLASIGIHVAPMLGADSRRLPLSRFDDNAAKVAATVEAAVRGTIRLAELDALPETSIIQRSARCDPELARELSMMHAIVHGTAALVKRADESALAVLRDIDAATALLVSTMGDSAPDYSLLRVLLQTLRDALLNVPGAEQLLSAVHSALAPLSADGGILQHALWAHSLPHADARDMELLGELERTLSVPVDPKVHATGVQLLATLHLGAYGEHRESLRDTVAEFIRRAATTTHVAPQFLHIGRALPLVLLSMAAFPPTPPAARAVLELDSVHAQHAPGHAVALQLAAWGATAAAPLALRPLKAAGSRAVEAGLLHTVLEASSDKQVPLRAWKEYEVHRDGLARVIAAAPLQQRSEALKVLLDEALGLLAVALADTVRSAVPSGELLALPDSSLNARDAARSAAQMLHATNDQLAAALVEWAACADAADESVGKAYVRTGLYAIHVYLPAVPLDPVAEARANAQYAESLCQRARALAAVETAAVSARAQQPNAVISALEEAARAAEETAARVAQSRVARATDPALLARLHRELHAFFTQVLDPSRIERLVSRIADGSGADEAATLAASLTAIESRLERNFAPLRDLCTPYLLALSLVATGLALLVPSTAHVKTLGSATRFPSVAAAQALREKKASRTCAVAELLAALSGAVYDASSGIAITADDVSPVYDQLYVLWAAERERNRAAAEEKASLYIHKALEETDEQAALEAEMRRLFPTYDDVLEESETRKDAPIRLDEAALETVALAHMTLFARRDYAQALPSFATATERLANMLSSHCNTPGSAHLDTSSSAFQIRILAPRPAPARANFYHDAQPQETGRVAPILTQMISRIEASLAELPEQQQLLQLSERCNKVASLPTYSPIAKVLTAIEQLLVLVDDWETFASRETSLRSFANELTALIVEWRRLELSGWAHLLDEEVKNEERIATQWFFSLYEALVRGAGDRIGELVELLDSFIRQSTAGQFAVRLALVHAYAEYAMSIDRRVAEMLHSIAAFYSQFAARISATLDKQRGLLEREIREFVKLASWRDVNVYSLRMSAQKTHTYLLRTMRKFRDVLRQPVEPILAAAGEERPTVVVRTLQGAAGASLPHEWCIGEMPAAKPRNTDKAHLADAEKTAARLRSVSSKLSKSLQSSAGEALSELGDEILSVADDLAQKTPAMLDDDNEKAVKALATQKRRAWAELLRELRRLGLTSGVSADLLARNRDAAAVYAIAAPRASIAADALATEAADAYHVALLAQLPRVRAATSSPQGDVPVAELQRALAYIEHATGHVYALRKRAAHFMDGARRVWELGQRVRTLASADRVYSLSGVQTKAVGTAAALAARVGAALDEFETLVPQYARVSPLECHVPLDDIRALRQRADSLQKQIRSVAVSLDTGITACTASEFDTARQCIALVDDVDAVLGRCGAGVAAPASLFRSWLSGVRAKAGLDVLAAPLESGGATDTDALCSSVLVIAQELSGVGAIDEALADRAIPEQMTRLATVERILRPHEIGDAICAAMSNDALESARQIAPFLAPYTELLFAHARTISLVYRALARLVIVLCVIVTNLATKGFCTPPPAEEEEAGEGAEGGEQLEGGTGLGDGQGAKDISDTIQDDEYMDELNTGDDGGETEQEKNARESEQVDGDAQSVGSDGEQEAGDDGEDEEEEDVDDEIGGVDPLDPDAVDEKMWDNDQMDDTQGESEAQGGVDDKKESAGERNEGDGEGEGDKDDQFDEPQPNVEELPDQGLGRDVDDEARDEMQLDDVELSDDGEANEMQESDDEDFTDAPEAQDKHGNDIEADDKDMQEQDEEPQGEQVADGDAESNSDEMDADDQQVDDDTQQLEADDQPLEADEQPLEADEKLGSDDEQPQDADDADNDATGEEQAGPEVPEAPEETPQTMPSEAPGRPEANPNSSLQDADDADDAVGDNAGAAGGQQETAGAQGDAAHASAAAEASKQDADNAEANADADADMGGGGGGAATEANKSDNGNHGTDERVNPIHSLSESLEHFRRDVDAIGDATQNPGDSGDAADMDSGDVEHVAQDEHADGEAAGAADEQQAQQTRGLYDLGDGEAPPAMEDAEEEAMEEEKADPLDFERGDTAGASIAPGERAMGAADVRAERMLMDEDEERVREAQEEIEPLSMEERAARDESVAQELEEMRSSEGSLARASELWRSYVSLTADLAFGLCEQLRLILVPTLATRLNGDYRTGKRLNMRKIIPFIASDFAKDKIWLRRTKPSAREYQVLLAIDDSKSMAEGRNIHLAYQTLALVSGALSRLEVGDIGICRFGHGVDMLHDFGHTSFSEAHGGEILSRLRFDQTGTNMPLLIDRSLEVLQEARNKRTSASSSDLWQLEIIISDGVCQDHDRLRALLRRAAEERVMIVFVVVDAEPGESSNGSSTSSAARSSILTMNQVNYHTDAAGKLQLDMKRYIDTFPFEHYVIVRDVHALPAVLATTLRQWAERIRDA</sequence>
<dbReference type="Pfam" id="PF17867">
    <property type="entry name" value="AAA_lid_7"/>
    <property type="match status" value="3"/>
</dbReference>
<comment type="similarity">
    <text evidence="3 9">Belongs to the midasin family.</text>
</comment>
<dbReference type="FunFam" id="3.40.50.300:FF:001384">
    <property type="entry name" value="Midasin"/>
    <property type="match status" value="1"/>
</dbReference>
<dbReference type="Pfam" id="PF17865">
    <property type="entry name" value="AAA_lid_5"/>
    <property type="match status" value="1"/>
</dbReference>
<proteinExistence type="inferred from homology"/>
<reference evidence="13" key="1">
    <citation type="submission" date="2023-03" db="EMBL/GenBank/DDBJ databases">
        <title>Mating type loci evolution in Malassezia.</title>
        <authorList>
            <person name="Coelho M.A."/>
        </authorList>
    </citation>
    <scope>NUCLEOTIDE SEQUENCE</scope>
    <source>
        <strain evidence="13">CBS 11721</strain>
    </source>
</reference>
<dbReference type="FunFam" id="3.40.50.300:FF:000142">
    <property type="entry name" value="Midasin"/>
    <property type="match status" value="1"/>
</dbReference>
<dbReference type="Gene3D" id="3.40.50.300">
    <property type="entry name" value="P-loop containing nucleotide triphosphate hydrolases"/>
    <property type="match status" value="6"/>
</dbReference>
<feature type="region of interest" description="Disordered" evidence="11">
    <location>
        <begin position="3896"/>
        <end position="4440"/>
    </location>
</feature>
<dbReference type="Gene3D" id="3.40.50.410">
    <property type="entry name" value="von Willebrand factor, type A domain"/>
    <property type="match status" value="1"/>
</dbReference>
<feature type="compositionally biased region" description="Basic and acidic residues" evidence="11">
    <location>
        <begin position="3956"/>
        <end position="3965"/>
    </location>
</feature>
<dbReference type="InterPro" id="IPR011704">
    <property type="entry name" value="ATPase_dyneun-rel_AAA"/>
</dbReference>
<feature type="compositionally biased region" description="Acidic residues" evidence="11">
    <location>
        <begin position="3978"/>
        <end position="4008"/>
    </location>
</feature>